<sequence length="635" mass="68811">MELKKLTSTKLISLDLDLKTKDEVIRFLVKKLAEEGKLHSEEEFYKDVIAREKLSPTGLEAGLAVPHGKSRAVKEASFAVAKLKKPIEDWESVDENNKVEFVFLLAIPEEEAGSTHLELLAELAKRISNSEYKERLQNSKSAEELYRNLDDYKQENYKFDVVKPEKSIVAVTACPAGIAHTYMAAEALQKAGRELGIAVYVEKQGANGIEDPHTDEQLRNADAAIFAADVAVKNEERYKHLPIYRTNVTAPLKNAKEVIEKAFELAKDKGKKEYKQEITNRKEDNISLKSEIKNSILTGISHIIPIIVAGGMILAFAVLVAQGFGLQEIYNKENSWLWMFRKLGGNMLGTLMVPVLSAYMAYAIAEKPALGPGFAAGVAANLINGGFLGGMLGGFLAGYIIKYMKKSFPAKGTFAGFISFWVYPVVGSLTVGALMLLVFGKPVAALNQGLLNWLNNLSGSNAILLGAVIGIMVSFDLGGPINKAAYTFCIGAMANGNFVPYAAFASVKMVSAFAVTAATLLFKRYYEEYEREVGKSTWLLGLAGITEGAIPFMIEDPLRVIPSLCIGSAVTGAIVVSSNIGLSVPGAGIFSLFVLQGAPLVKAGIIWFGAALIGAAISTLLLVATRIHKLNKKQQ</sequence>
<dbReference type="PROSITE" id="PS51104">
    <property type="entry name" value="PTS_EIIC_TYPE_2"/>
    <property type="match status" value="1"/>
</dbReference>
<dbReference type="InterPro" id="IPR004715">
    <property type="entry name" value="PTS_IIA_fruc"/>
</dbReference>
<keyword evidence="5" id="KW-0762">Sugar transport</keyword>
<dbReference type="InterPro" id="IPR050864">
    <property type="entry name" value="Bacterial_PTS_Sugar_Transport"/>
</dbReference>
<dbReference type="InterPro" id="IPR006327">
    <property type="entry name" value="PTS_IIC_fruc"/>
</dbReference>
<dbReference type="CDD" id="cd00211">
    <property type="entry name" value="PTS_IIA_fru"/>
    <property type="match status" value="1"/>
</dbReference>
<dbReference type="InterPro" id="IPR002178">
    <property type="entry name" value="PTS_EIIA_type-2_dom"/>
</dbReference>
<accession>A0A4R7KUC6</accession>
<dbReference type="SUPFAM" id="SSF55804">
    <property type="entry name" value="Phoshotransferase/anion transport protein"/>
    <property type="match status" value="1"/>
</dbReference>
<feature type="domain" description="PTS EIIB type-2" evidence="13">
    <location>
        <begin position="168"/>
        <end position="264"/>
    </location>
</feature>
<keyword evidence="2" id="KW-0813">Transport</keyword>
<dbReference type="NCBIfam" id="NF007293">
    <property type="entry name" value="PRK09765.1"/>
    <property type="match status" value="1"/>
</dbReference>
<evidence type="ECO:0000256" key="5">
    <source>
        <dbReference type="ARBA" id="ARBA00022597"/>
    </source>
</evidence>
<dbReference type="OrthoDB" id="9782569at2"/>
<dbReference type="CDD" id="cd05569">
    <property type="entry name" value="PTS_IIB_fructose"/>
    <property type="match status" value="1"/>
</dbReference>
<feature type="transmembrane region" description="Helical" evidence="11">
    <location>
        <begin position="537"/>
        <end position="554"/>
    </location>
</feature>
<dbReference type="Gene3D" id="3.40.930.10">
    <property type="entry name" value="Mannitol-specific EII, Chain A"/>
    <property type="match status" value="1"/>
</dbReference>
<evidence type="ECO:0000256" key="1">
    <source>
        <dbReference type="ARBA" id="ARBA00004429"/>
    </source>
</evidence>
<dbReference type="Pfam" id="PF00359">
    <property type="entry name" value="PTS_EIIA_2"/>
    <property type="match status" value="1"/>
</dbReference>
<keyword evidence="8 11" id="KW-0812">Transmembrane</keyword>
<evidence type="ECO:0000256" key="4">
    <source>
        <dbReference type="ARBA" id="ARBA00022553"/>
    </source>
</evidence>
<evidence type="ECO:0000256" key="6">
    <source>
        <dbReference type="ARBA" id="ARBA00022679"/>
    </source>
</evidence>
<evidence type="ECO:0000256" key="2">
    <source>
        <dbReference type="ARBA" id="ARBA00022448"/>
    </source>
</evidence>
<organism evidence="15 16">
    <name type="scientific">Fonticella tunisiensis</name>
    <dbReference type="NCBI Taxonomy" id="1096341"/>
    <lineage>
        <taxon>Bacteria</taxon>
        <taxon>Bacillati</taxon>
        <taxon>Bacillota</taxon>
        <taxon>Clostridia</taxon>
        <taxon>Eubacteriales</taxon>
        <taxon>Clostridiaceae</taxon>
        <taxon>Fonticella</taxon>
    </lineage>
</organism>
<dbReference type="PROSITE" id="PS51094">
    <property type="entry name" value="PTS_EIIA_TYPE_2"/>
    <property type="match status" value="1"/>
</dbReference>
<evidence type="ECO:0000313" key="16">
    <source>
        <dbReference type="Proteomes" id="UP000295325"/>
    </source>
</evidence>
<dbReference type="GO" id="GO:0005886">
    <property type="term" value="C:plasma membrane"/>
    <property type="evidence" value="ECO:0007669"/>
    <property type="project" value="UniProtKB-SubCell"/>
</dbReference>
<feature type="transmembrane region" description="Helical" evidence="11">
    <location>
        <begin position="377"/>
        <end position="401"/>
    </location>
</feature>
<comment type="subcellular location">
    <subcellularLocation>
        <location evidence="1">Cell inner membrane</location>
        <topology evidence="1">Multi-pass membrane protein</topology>
    </subcellularLocation>
</comment>
<dbReference type="InterPro" id="IPR003353">
    <property type="entry name" value="PTS_IIB_fruc"/>
</dbReference>
<feature type="transmembrane region" description="Helical" evidence="11">
    <location>
        <begin position="605"/>
        <end position="624"/>
    </location>
</feature>
<dbReference type="Gene3D" id="3.40.50.2300">
    <property type="match status" value="1"/>
</dbReference>
<dbReference type="InterPro" id="IPR013014">
    <property type="entry name" value="PTS_EIIC_2"/>
</dbReference>
<evidence type="ECO:0000256" key="7">
    <source>
        <dbReference type="ARBA" id="ARBA00022683"/>
    </source>
</evidence>
<keyword evidence="9 11" id="KW-1133">Transmembrane helix</keyword>
<dbReference type="Pfam" id="PF02378">
    <property type="entry name" value="PTS_EIIC"/>
    <property type="match status" value="1"/>
</dbReference>
<feature type="transmembrane region" description="Helical" evidence="11">
    <location>
        <begin position="498"/>
        <end position="522"/>
    </location>
</feature>
<feature type="domain" description="PTS EIIC type-2" evidence="14">
    <location>
        <begin position="292"/>
        <end position="635"/>
    </location>
</feature>
<evidence type="ECO:0000256" key="10">
    <source>
        <dbReference type="ARBA" id="ARBA00023136"/>
    </source>
</evidence>
<evidence type="ECO:0000256" key="3">
    <source>
        <dbReference type="ARBA" id="ARBA00022475"/>
    </source>
</evidence>
<dbReference type="Pfam" id="PF02302">
    <property type="entry name" value="PTS_IIB"/>
    <property type="match status" value="1"/>
</dbReference>
<dbReference type="InterPro" id="IPR036095">
    <property type="entry name" value="PTS_EIIB-like_sf"/>
</dbReference>
<feature type="transmembrane region" description="Helical" evidence="11">
    <location>
        <begin position="303"/>
        <end position="326"/>
    </location>
</feature>
<evidence type="ECO:0000259" key="14">
    <source>
        <dbReference type="PROSITE" id="PS51104"/>
    </source>
</evidence>
<dbReference type="PANTHER" id="PTHR30505:SF28">
    <property type="entry name" value="PTS SYSTEM 2-O-ALPHA-MANNOSYL-D-GLYCERATE-SPECIFIC EIIABC COMPONENT"/>
    <property type="match status" value="1"/>
</dbReference>
<feature type="domain" description="PTS EIIA type-2" evidence="12">
    <location>
        <begin position="5"/>
        <end position="152"/>
    </location>
</feature>
<feature type="transmembrane region" description="Helical" evidence="11">
    <location>
        <begin position="413"/>
        <end position="439"/>
    </location>
</feature>
<comment type="caution">
    <text evidence="15">The sequence shown here is derived from an EMBL/GenBank/DDBJ whole genome shotgun (WGS) entry which is preliminary data.</text>
</comment>
<evidence type="ECO:0000256" key="9">
    <source>
        <dbReference type="ARBA" id="ARBA00022989"/>
    </source>
</evidence>
<keyword evidence="16" id="KW-1185">Reference proteome</keyword>
<dbReference type="RefSeq" id="WP_133627246.1">
    <property type="nucleotide sequence ID" value="NZ_SOAZ01000003.1"/>
</dbReference>
<evidence type="ECO:0000256" key="11">
    <source>
        <dbReference type="SAM" id="Phobius"/>
    </source>
</evidence>
<evidence type="ECO:0000259" key="12">
    <source>
        <dbReference type="PROSITE" id="PS51094"/>
    </source>
</evidence>
<dbReference type="NCBIfam" id="TIGR00848">
    <property type="entry name" value="fruA"/>
    <property type="match status" value="1"/>
</dbReference>
<gene>
    <name evidence="15" type="ORF">EDD71_103127</name>
</gene>
<feature type="transmembrane region" description="Helical" evidence="11">
    <location>
        <begin position="459"/>
        <end position="477"/>
    </location>
</feature>
<dbReference type="GO" id="GO:0005351">
    <property type="term" value="F:carbohydrate:proton symporter activity"/>
    <property type="evidence" value="ECO:0007669"/>
    <property type="project" value="InterPro"/>
</dbReference>
<keyword evidence="7" id="KW-0598">Phosphotransferase system</keyword>
<reference evidence="15 16" key="1">
    <citation type="submission" date="2019-03" db="EMBL/GenBank/DDBJ databases">
        <title>Genomic Encyclopedia of Type Strains, Phase IV (KMG-IV): sequencing the most valuable type-strain genomes for metagenomic binning, comparative biology and taxonomic classification.</title>
        <authorList>
            <person name="Goeker M."/>
        </authorList>
    </citation>
    <scope>NUCLEOTIDE SEQUENCE [LARGE SCALE GENOMIC DNA]</scope>
    <source>
        <strain evidence="15 16">DSM 24455</strain>
    </source>
</reference>
<dbReference type="Proteomes" id="UP000295325">
    <property type="component" value="Unassembled WGS sequence"/>
</dbReference>
<dbReference type="NCBIfam" id="TIGR01427">
    <property type="entry name" value="PTS_IIC_fructo"/>
    <property type="match status" value="1"/>
</dbReference>
<keyword evidence="4" id="KW-0597">Phosphoprotein</keyword>
<evidence type="ECO:0000259" key="13">
    <source>
        <dbReference type="PROSITE" id="PS51099"/>
    </source>
</evidence>
<dbReference type="SUPFAM" id="SSF52794">
    <property type="entry name" value="PTS system IIB component-like"/>
    <property type="match status" value="1"/>
</dbReference>
<keyword evidence="3" id="KW-1003">Cell membrane</keyword>
<feature type="transmembrane region" description="Helical" evidence="11">
    <location>
        <begin position="347"/>
        <end position="365"/>
    </location>
</feature>
<dbReference type="GO" id="GO:0022877">
    <property type="term" value="F:protein-N(PI)-phosphohistidine-fructose phosphotransferase system transporter activity"/>
    <property type="evidence" value="ECO:0007669"/>
    <property type="project" value="InterPro"/>
</dbReference>
<dbReference type="NCBIfam" id="TIGR00829">
    <property type="entry name" value="FRU"/>
    <property type="match status" value="1"/>
</dbReference>
<protein>
    <submittedName>
        <fullName evidence="15">PTS system mannosylglycerate-specific IIA component (Fru family) /PTS system mannosylglycerate-specific IIB component (Fru family) /PTS system mannosylglycerate-specific IIC component (Fru family)</fullName>
    </submittedName>
</protein>
<name>A0A4R7KUC6_9CLOT</name>
<feature type="transmembrane region" description="Helical" evidence="11">
    <location>
        <begin position="566"/>
        <end position="593"/>
    </location>
</feature>
<dbReference type="EMBL" id="SOAZ01000003">
    <property type="protein sequence ID" value="TDT62850.1"/>
    <property type="molecule type" value="Genomic_DNA"/>
</dbReference>
<keyword evidence="10 11" id="KW-0472">Membrane</keyword>
<dbReference type="InterPro" id="IPR003352">
    <property type="entry name" value="PTS_EIIC"/>
</dbReference>
<dbReference type="GO" id="GO:0090563">
    <property type="term" value="F:protein-phosphocysteine-sugar phosphotransferase activity"/>
    <property type="evidence" value="ECO:0007669"/>
    <property type="project" value="TreeGrafter"/>
</dbReference>
<dbReference type="PROSITE" id="PS51099">
    <property type="entry name" value="PTS_EIIB_TYPE_2"/>
    <property type="match status" value="1"/>
</dbReference>
<evidence type="ECO:0000313" key="15">
    <source>
        <dbReference type="EMBL" id="TDT62850.1"/>
    </source>
</evidence>
<dbReference type="PANTHER" id="PTHR30505">
    <property type="entry name" value="FRUCTOSE-LIKE PERMEASE"/>
    <property type="match status" value="1"/>
</dbReference>
<dbReference type="InterPro" id="IPR003501">
    <property type="entry name" value="PTS_EIIB_2/3"/>
</dbReference>
<keyword evidence="6" id="KW-0808">Transferase</keyword>
<dbReference type="InterPro" id="IPR016152">
    <property type="entry name" value="PTrfase/Anion_transptr"/>
</dbReference>
<dbReference type="InterPro" id="IPR013011">
    <property type="entry name" value="PTS_EIIB_2"/>
</dbReference>
<evidence type="ECO:0000256" key="8">
    <source>
        <dbReference type="ARBA" id="ARBA00022692"/>
    </source>
</evidence>
<dbReference type="GO" id="GO:0009401">
    <property type="term" value="P:phosphoenolpyruvate-dependent sugar phosphotransferase system"/>
    <property type="evidence" value="ECO:0007669"/>
    <property type="project" value="UniProtKB-KW"/>
</dbReference>
<proteinExistence type="predicted"/>
<dbReference type="AlphaFoldDB" id="A0A4R7KUC6"/>